<dbReference type="Gene3D" id="3.40.50.300">
    <property type="entry name" value="P-loop containing nucleotide triphosphate hydrolases"/>
    <property type="match status" value="1"/>
</dbReference>
<comment type="caution">
    <text evidence="1">The sequence shown here is derived from an EMBL/GenBank/DDBJ whole genome shotgun (WGS) entry which is preliminary data.</text>
</comment>
<dbReference type="SUPFAM" id="SSF52540">
    <property type="entry name" value="P-loop containing nucleoside triphosphate hydrolases"/>
    <property type="match status" value="1"/>
</dbReference>
<dbReference type="InterPro" id="IPR027417">
    <property type="entry name" value="P-loop_NTPase"/>
</dbReference>
<sequence>MKRFRKLYLHIGLGKTGTTSVQRDILANAKLLESKHDIFYPTHFPHERHFHGNHSILLRALYSSHADVRARLVARGLESAEQLAAYNKQTLACLERGFAQTGAANLMLSAESVAHFYRPDMLELAQWLSGYADEIIVLACVRHPVHALSSEIQQRLNIGSVLEDLYAKPPFYRFKSLFQRVERAFGPGSLVVYDFSAAVADPRGLTRAMFAQLGIDLGEQFRPRPPSNTSMSHEAALLISALNHSLPVMVNGARNRLRKANEIQRLAKIPGRKYTAPAAVYEQVVASMKPDLDWLREHYGLALDASYPDPGAAYDSFSPESIEAIALELAAYSRMRYGLLSPLISSYASLRALGSRCYRALGGRR</sequence>
<proteinExistence type="predicted"/>
<dbReference type="AlphaFoldDB" id="A0A2N5X223"/>
<protein>
    <recommendedName>
        <fullName evidence="3">Sulfotransferase family protein</fullName>
    </recommendedName>
</protein>
<dbReference type="OrthoDB" id="5735591at2"/>
<evidence type="ECO:0000313" key="2">
    <source>
        <dbReference type="Proteomes" id="UP000235005"/>
    </source>
</evidence>
<evidence type="ECO:0008006" key="3">
    <source>
        <dbReference type="Google" id="ProtNLM"/>
    </source>
</evidence>
<organism evidence="1 2">
    <name type="scientific">Pseudohalioglobus lutimaris</name>
    <dbReference type="NCBI Taxonomy" id="1737061"/>
    <lineage>
        <taxon>Bacteria</taxon>
        <taxon>Pseudomonadati</taxon>
        <taxon>Pseudomonadota</taxon>
        <taxon>Gammaproteobacteria</taxon>
        <taxon>Cellvibrionales</taxon>
        <taxon>Halieaceae</taxon>
        <taxon>Pseudohalioglobus</taxon>
    </lineage>
</organism>
<dbReference type="RefSeq" id="WP_076000251.1">
    <property type="nucleotide sequence ID" value="NZ_PKUS01000013.1"/>
</dbReference>
<reference evidence="1 2" key="1">
    <citation type="submission" date="2018-01" db="EMBL/GenBank/DDBJ databases">
        <title>The draft genome sequence of Halioglobus lutimaris HF004.</title>
        <authorList>
            <person name="Du Z.-J."/>
            <person name="Shi M.-J."/>
        </authorList>
    </citation>
    <scope>NUCLEOTIDE SEQUENCE [LARGE SCALE GENOMIC DNA]</scope>
    <source>
        <strain evidence="1 2">HF004</strain>
    </source>
</reference>
<dbReference type="EMBL" id="PKUS01000013">
    <property type="protein sequence ID" value="PLW68510.1"/>
    <property type="molecule type" value="Genomic_DNA"/>
</dbReference>
<keyword evidence="2" id="KW-1185">Reference proteome</keyword>
<name>A0A2N5X223_9GAMM</name>
<dbReference type="Proteomes" id="UP000235005">
    <property type="component" value="Unassembled WGS sequence"/>
</dbReference>
<evidence type="ECO:0000313" key="1">
    <source>
        <dbReference type="EMBL" id="PLW68510.1"/>
    </source>
</evidence>
<gene>
    <name evidence="1" type="ORF">C0039_12100</name>
</gene>
<accession>A0A2N5X223</accession>